<dbReference type="GO" id="GO:0005634">
    <property type="term" value="C:nucleus"/>
    <property type="evidence" value="ECO:0007669"/>
    <property type="project" value="UniProtKB-SubCell"/>
</dbReference>
<dbReference type="GO" id="GO:0006351">
    <property type="term" value="P:DNA-templated transcription"/>
    <property type="evidence" value="ECO:0007669"/>
    <property type="project" value="InterPro"/>
</dbReference>
<dbReference type="InterPro" id="IPR001138">
    <property type="entry name" value="Zn2Cys6_DnaBD"/>
</dbReference>
<dbReference type="AlphaFoldDB" id="A3GFJ6"/>
<dbReference type="CDD" id="cd12148">
    <property type="entry name" value="fungal_TF_MHR"/>
    <property type="match status" value="1"/>
</dbReference>
<protein>
    <submittedName>
        <fullName evidence="10">Rac GTPase-activating protein BCR/ABR</fullName>
    </submittedName>
</protein>
<dbReference type="OMA" id="TSWEIMG"/>
<feature type="compositionally biased region" description="Basic and acidic residues" evidence="8">
    <location>
        <begin position="1"/>
        <end position="20"/>
    </location>
</feature>
<feature type="domain" description="Zn(2)-C6 fungal-type" evidence="9">
    <location>
        <begin position="150"/>
        <end position="180"/>
    </location>
</feature>
<organism evidence="10 11">
    <name type="scientific">Scheffersomyces stipitis (strain ATCC 58785 / CBS 6054 / NBRC 10063 / NRRL Y-11545)</name>
    <name type="common">Yeast</name>
    <name type="synonym">Pichia stipitis</name>
    <dbReference type="NCBI Taxonomy" id="322104"/>
    <lineage>
        <taxon>Eukaryota</taxon>
        <taxon>Fungi</taxon>
        <taxon>Dikarya</taxon>
        <taxon>Ascomycota</taxon>
        <taxon>Saccharomycotina</taxon>
        <taxon>Pichiomycetes</taxon>
        <taxon>Debaryomycetaceae</taxon>
        <taxon>Scheffersomyces</taxon>
    </lineage>
</organism>
<comment type="caution">
    <text evidence="10">The sequence shown here is derived from an EMBL/GenBank/DDBJ whole genome shotgun (WGS) entry which is preliminary data.</text>
</comment>
<feature type="region of interest" description="Disordered" evidence="8">
    <location>
        <begin position="183"/>
        <end position="226"/>
    </location>
</feature>
<dbReference type="GO" id="GO:0045944">
    <property type="term" value="P:positive regulation of transcription by RNA polymerase II"/>
    <property type="evidence" value="ECO:0007669"/>
    <property type="project" value="TreeGrafter"/>
</dbReference>
<keyword evidence="11" id="KW-1185">Reference proteome</keyword>
<dbReference type="CDD" id="cd00067">
    <property type="entry name" value="GAL4"/>
    <property type="match status" value="1"/>
</dbReference>
<feature type="compositionally biased region" description="Low complexity" evidence="8">
    <location>
        <begin position="23"/>
        <end position="39"/>
    </location>
</feature>
<dbReference type="FunCoup" id="A3GFJ6">
    <property type="interactions" value="1027"/>
</dbReference>
<dbReference type="GO" id="GO:0000981">
    <property type="term" value="F:DNA-binding transcription factor activity, RNA polymerase II-specific"/>
    <property type="evidence" value="ECO:0007669"/>
    <property type="project" value="InterPro"/>
</dbReference>
<keyword evidence="3" id="KW-0862">Zinc</keyword>
<feature type="compositionally biased region" description="Polar residues" evidence="8">
    <location>
        <begin position="40"/>
        <end position="59"/>
    </location>
</feature>
<keyword evidence="4" id="KW-0805">Transcription regulation</keyword>
<evidence type="ECO:0000256" key="3">
    <source>
        <dbReference type="ARBA" id="ARBA00022833"/>
    </source>
</evidence>
<sequence length="710" mass="80518">MRSRAPEVNEADSNIHEPKSGDSVSKSSQISNSILNSPSKSQISHIPTQPESESIMDQPTSKKEYRKMLMFDDSNSKNSENSNKNVAQNPRSNFNSNSSTSTKPEPPSSTPSIGPSHMFSRFRMKTPAKHNPPPKIFPSSSTFKVEKVTSCIRCRRLKKKCDKKLPECINCEKVGEPCKYVPRKSRKRDYDEVEVKSPISSDNDNLSMTEKPQKSRKLSSSSRSPISSPIVIPSIPSIIPKQTISNSKSWMAVVAPPMPINLFDSKQPSYELNVSNSLPKDISLPSNLQPNFLSNCVTKYFSMYHSMYPLISKSLFLSKSKSVLTEKGIESDILSPEDQFDLYMILGIGCKTIEISSNIPSDNQISGILVSRALKSAPSNFASNDLNTIRSLLLAGLYSLLENSVWPSWEITGRLIRLAFYLGLHTKRFRKSTMEQRETRNRLFWSIYNLDRTVSVSLGKPLGINDDDILVPFPSELNSEPEDIACTNLAIRMRKLEGIIYSKIQSKSVEHRYKSDEKEKILQSLVDDLTGWHQLASAIGKHPTASGYHWHDAMYHIYLTIIFQPSYLNPYPTNENWKTVTESCLHAIKGMYALARSEMLQLIWTTLYRFLNVCYTTLYCLQKLRLKLSDIQVEIGYCIEILRLFASNWEVSRKCADIFIQLQDTVTTPDDTGGPIRDQMIKTFAELNKKFQNAVSDIGLDYPIYNEFYL</sequence>
<keyword evidence="7" id="KW-0539">Nucleus</keyword>
<dbReference type="SUPFAM" id="SSF57701">
    <property type="entry name" value="Zn2/Cys6 DNA-binding domain"/>
    <property type="match status" value="1"/>
</dbReference>
<evidence type="ECO:0000313" key="10">
    <source>
        <dbReference type="EMBL" id="EAZ63768.2"/>
    </source>
</evidence>
<evidence type="ECO:0000259" key="9">
    <source>
        <dbReference type="PROSITE" id="PS50048"/>
    </source>
</evidence>
<dbReference type="PROSITE" id="PS50048">
    <property type="entry name" value="ZN2_CY6_FUNGAL_2"/>
    <property type="match status" value="1"/>
</dbReference>
<dbReference type="PROSITE" id="PS00463">
    <property type="entry name" value="ZN2_CY6_FUNGAL_1"/>
    <property type="match status" value="1"/>
</dbReference>
<dbReference type="KEGG" id="pic:PICST_28271"/>
<gene>
    <name evidence="10" type="primary">STB5</name>
    <name evidence="10" type="ORF">PICST_28271</name>
</gene>
<keyword evidence="2" id="KW-0479">Metal-binding</keyword>
<dbReference type="EMBL" id="AAVQ01000001">
    <property type="protein sequence ID" value="EAZ63768.2"/>
    <property type="molecule type" value="Genomic_DNA"/>
</dbReference>
<keyword evidence="6" id="KW-0804">Transcription</keyword>
<keyword evidence="5" id="KW-0238">DNA-binding</keyword>
<dbReference type="PANTHER" id="PTHR47782">
    <property type="entry name" value="ZN(II)2CYS6 TRANSCRIPTION FACTOR (EUROFUNG)-RELATED"/>
    <property type="match status" value="1"/>
</dbReference>
<name>A3GFJ6_PICST</name>
<evidence type="ECO:0000313" key="11">
    <source>
        <dbReference type="Proteomes" id="UP000002258"/>
    </source>
</evidence>
<evidence type="ECO:0000256" key="2">
    <source>
        <dbReference type="ARBA" id="ARBA00022723"/>
    </source>
</evidence>
<feature type="compositionally biased region" description="Low complexity" evidence="8">
    <location>
        <begin position="76"/>
        <end position="85"/>
    </location>
</feature>
<proteinExistence type="predicted"/>
<dbReference type="SMART" id="SM00906">
    <property type="entry name" value="Fungal_trans"/>
    <property type="match status" value="1"/>
</dbReference>
<dbReference type="PANTHER" id="PTHR47782:SF7">
    <property type="entry name" value="PROTEIN STB5"/>
    <property type="match status" value="1"/>
</dbReference>
<evidence type="ECO:0000256" key="4">
    <source>
        <dbReference type="ARBA" id="ARBA00023015"/>
    </source>
</evidence>
<feature type="region of interest" description="Disordered" evidence="8">
    <location>
        <begin position="1"/>
        <end position="118"/>
    </location>
</feature>
<dbReference type="Gene3D" id="4.10.240.10">
    <property type="entry name" value="Zn(2)-C6 fungal-type DNA-binding domain"/>
    <property type="match status" value="1"/>
</dbReference>
<dbReference type="HOGENOM" id="CLU_011881_0_0_1"/>
<dbReference type="RefSeq" id="XP_001387791.2">
    <property type="nucleotide sequence ID" value="XM_001387754.1"/>
</dbReference>
<dbReference type="Pfam" id="PF00172">
    <property type="entry name" value="Zn_clus"/>
    <property type="match status" value="1"/>
</dbReference>
<dbReference type="InParanoid" id="A3GFJ6"/>
<dbReference type="OrthoDB" id="189997at2759"/>
<comment type="subcellular location">
    <subcellularLocation>
        <location evidence="1">Nucleus</location>
    </subcellularLocation>
</comment>
<dbReference type="GeneID" id="4851045"/>
<evidence type="ECO:0000256" key="6">
    <source>
        <dbReference type="ARBA" id="ARBA00023163"/>
    </source>
</evidence>
<dbReference type="GO" id="GO:0008270">
    <property type="term" value="F:zinc ion binding"/>
    <property type="evidence" value="ECO:0007669"/>
    <property type="project" value="InterPro"/>
</dbReference>
<evidence type="ECO:0000256" key="7">
    <source>
        <dbReference type="ARBA" id="ARBA00023242"/>
    </source>
</evidence>
<feature type="compositionally biased region" description="Basic and acidic residues" evidence="8">
    <location>
        <begin position="60"/>
        <end position="70"/>
    </location>
</feature>
<dbReference type="GO" id="GO:0043565">
    <property type="term" value="F:sequence-specific DNA binding"/>
    <property type="evidence" value="ECO:0007669"/>
    <property type="project" value="TreeGrafter"/>
</dbReference>
<dbReference type="Proteomes" id="UP000002258">
    <property type="component" value="Chromosome 1"/>
</dbReference>
<dbReference type="InterPro" id="IPR007219">
    <property type="entry name" value="XnlR_reg_dom"/>
</dbReference>
<dbReference type="SMART" id="SM00066">
    <property type="entry name" value="GAL4"/>
    <property type="match status" value="1"/>
</dbReference>
<feature type="compositionally biased region" description="Polar residues" evidence="8">
    <location>
        <begin position="198"/>
        <end position="210"/>
    </location>
</feature>
<dbReference type="InterPro" id="IPR036864">
    <property type="entry name" value="Zn2-C6_fun-type_DNA-bd_sf"/>
</dbReference>
<feature type="compositionally biased region" description="Low complexity" evidence="8">
    <location>
        <begin position="92"/>
        <end position="103"/>
    </location>
</feature>
<dbReference type="InterPro" id="IPR052202">
    <property type="entry name" value="Yeast_MetPath_Reg"/>
</dbReference>
<reference evidence="10 11" key="1">
    <citation type="journal article" date="2007" name="Nat. Biotechnol.">
        <title>Genome sequence of the lignocellulose-bioconverting and xylose-fermenting yeast Pichia stipitis.</title>
        <authorList>
            <person name="Jeffries T.W."/>
            <person name="Grigoriev I.V."/>
            <person name="Grimwood J."/>
            <person name="Laplaza J.M."/>
            <person name="Aerts A."/>
            <person name="Salamov A."/>
            <person name="Schmutz J."/>
            <person name="Lindquist E."/>
            <person name="Dehal P."/>
            <person name="Shapiro H."/>
            <person name="Jin Y.S."/>
            <person name="Passoth V."/>
            <person name="Richardson P.M."/>
        </authorList>
    </citation>
    <scope>NUCLEOTIDE SEQUENCE [LARGE SCALE GENOMIC DNA]</scope>
    <source>
        <strain evidence="11">ATCC 58785 / CBS 6054 / NBRC 10063 / NRRL Y-11545</strain>
    </source>
</reference>
<evidence type="ECO:0000256" key="1">
    <source>
        <dbReference type="ARBA" id="ARBA00004123"/>
    </source>
</evidence>
<accession>A3GFJ6</accession>
<dbReference type="Pfam" id="PF04082">
    <property type="entry name" value="Fungal_trans"/>
    <property type="match status" value="1"/>
</dbReference>
<evidence type="ECO:0000256" key="8">
    <source>
        <dbReference type="SAM" id="MobiDB-lite"/>
    </source>
</evidence>
<evidence type="ECO:0000256" key="5">
    <source>
        <dbReference type="ARBA" id="ARBA00023125"/>
    </source>
</evidence>
<dbReference type="eggNOG" id="ENOG502QTEH">
    <property type="taxonomic scope" value="Eukaryota"/>
</dbReference>